<evidence type="ECO:0000256" key="2">
    <source>
        <dbReference type="ARBA" id="ARBA00022448"/>
    </source>
</evidence>
<protein>
    <submittedName>
        <fullName evidence="10">Multiple sugar transport system permease protein</fullName>
    </submittedName>
</protein>
<evidence type="ECO:0000256" key="4">
    <source>
        <dbReference type="ARBA" id="ARBA00022692"/>
    </source>
</evidence>
<feature type="transmembrane region" description="Helical" evidence="7">
    <location>
        <begin position="113"/>
        <end position="134"/>
    </location>
</feature>
<dbReference type="EMBL" id="JAVDQF010000001">
    <property type="protein sequence ID" value="MDR6269478.1"/>
    <property type="molecule type" value="Genomic_DNA"/>
</dbReference>
<feature type="domain" description="ABC transmembrane type-1" evidence="9">
    <location>
        <begin position="76"/>
        <end position="290"/>
    </location>
</feature>
<keyword evidence="4 7" id="KW-0812">Transmembrane</keyword>
<evidence type="ECO:0000256" key="6">
    <source>
        <dbReference type="ARBA" id="ARBA00023136"/>
    </source>
</evidence>
<organism evidence="10 11">
    <name type="scientific">Arthrobacter russicus</name>
    <dbReference type="NCBI Taxonomy" id="172040"/>
    <lineage>
        <taxon>Bacteria</taxon>
        <taxon>Bacillati</taxon>
        <taxon>Actinomycetota</taxon>
        <taxon>Actinomycetes</taxon>
        <taxon>Micrococcales</taxon>
        <taxon>Micrococcaceae</taxon>
        <taxon>Arthrobacter</taxon>
    </lineage>
</organism>
<keyword evidence="6 7" id="KW-0472">Membrane</keyword>
<keyword evidence="2 7" id="KW-0813">Transport</keyword>
<comment type="caution">
    <text evidence="10">The sequence shown here is derived from an EMBL/GenBank/DDBJ whole genome shotgun (WGS) entry which is preliminary data.</text>
</comment>
<accession>A0ABU1JAM9</accession>
<evidence type="ECO:0000313" key="10">
    <source>
        <dbReference type="EMBL" id="MDR6269478.1"/>
    </source>
</evidence>
<feature type="transmembrane region" description="Helical" evidence="7">
    <location>
        <begin position="83"/>
        <end position="104"/>
    </location>
</feature>
<reference evidence="10 11" key="1">
    <citation type="submission" date="2023-07" db="EMBL/GenBank/DDBJ databases">
        <title>Sequencing the genomes of 1000 actinobacteria strains.</title>
        <authorList>
            <person name="Klenk H.-P."/>
        </authorList>
    </citation>
    <scope>NUCLEOTIDE SEQUENCE [LARGE SCALE GENOMIC DNA]</scope>
    <source>
        <strain evidence="10 11">DSM 14555</strain>
    </source>
</reference>
<feature type="transmembrane region" description="Helical" evidence="7">
    <location>
        <begin position="214"/>
        <end position="234"/>
    </location>
</feature>
<feature type="transmembrane region" description="Helical" evidence="7">
    <location>
        <begin position="269"/>
        <end position="291"/>
    </location>
</feature>
<evidence type="ECO:0000259" key="9">
    <source>
        <dbReference type="PROSITE" id="PS50928"/>
    </source>
</evidence>
<evidence type="ECO:0000256" key="5">
    <source>
        <dbReference type="ARBA" id="ARBA00022989"/>
    </source>
</evidence>
<keyword evidence="5 7" id="KW-1133">Transmembrane helix</keyword>
<dbReference type="CDD" id="cd06261">
    <property type="entry name" value="TM_PBP2"/>
    <property type="match status" value="1"/>
</dbReference>
<feature type="region of interest" description="Disordered" evidence="8">
    <location>
        <begin position="303"/>
        <end position="329"/>
    </location>
</feature>
<dbReference type="PROSITE" id="PS50928">
    <property type="entry name" value="ABC_TM1"/>
    <property type="match status" value="1"/>
</dbReference>
<keyword evidence="10" id="KW-0762">Sugar transport</keyword>
<name>A0ABU1JAM9_9MICC</name>
<dbReference type="PANTHER" id="PTHR30193">
    <property type="entry name" value="ABC TRANSPORTER PERMEASE PROTEIN"/>
    <property type="match status" value="1"/>
</dbReference>
<dbReference type="PANTHER" id="PTHR30193:SF37">
    <property type="entry name" value="INNER MEMBRANE ABC TRANSPORTER PERMEASE PROTEIN YCJO"/>
    <property type="match status" value="1"/>
</dbReference>
<evidence type="ECO:0000313" key="11">
    <source>
        <dbReference type="Proteomes" id="UP001185069"/>
    </source>
</evidence>
<comment type="similarity">
    <text evidence="7">Belongs to the binding-protein-dependent transport system permease family.</text>
</comment>
<feature type="transmembrane region" description="Helical" evidence="7">
    <location>
        <begin position="20"/>
        <end position="44"/>
    </location>
</feature>
<evidence type="ECO:0000256" key="3">
    <source>
        <dbReference type="ARBA" id="ARBA00022475"/>
    </source>
</evidence>
<feature type="transmembrane region" description="Helical" evidence="7">
    <location>
        <begin position="56"/>
        <end position="77"/>
    </location>
</feature>
<comment type="subcellular location">
    <subcellularLocation>
        <location evidence="1 7">Cell membrane</location>
        <topology evidence="1 7">Multi-pass membrane protein</topology>
    </subcellularLocation>
</comment>
<proteinExistence type="inferred from homology"/>
<dbReference type="InterPro" id="IPR035906">
    <property type="entry name" value="MetI-like_sf"/>
</dbReference>
<dbReference type="SUPFAM" id="SSF161098">
    <property type="entry name" value="MetI-like"/>
    <property type="match status" value="1"/>
</dbReference>
<gene>
    <name evidence="10" type="ORF">JOE69_001716</name>
</gene>
<evidence type="ECO:0000256" key="7">
    <source>
        <dbReference type="RuleBase" id="RU363032"/>
    </source>
</evidence>
<evidence type="ECO:0000256" key="1">
    <source>
        <dbReference type="ARBA" id="ARBA00004651"/>
    </source>
</evidence>
<feature type="compositionally biased region" description="Low complexity" evidence="8">
    <location>
        <begin position="315"/>
        <end position="329"/>
    </location>
</feature>
<dbReference type="InterPro" id="IPR000515">
    <property type="entry name" value="MetI-like"/>
</dbReference>
<sequence length="329" mass="36038">MTIPEKLPGKPLSARNRPLWMLIPGGALMVLIIVLPLLLSLYMAALDLDQYTIRKWISAPFIGVQNFVEALTATPLLNSVWLSVSYSVLAMIITLPLGIAAALATQNKFRGRALIRSIFLIPYVLPAFVVATVWRTMFQPGGVVDHTLNGVGIDAGLWLNGPNSYWTLVIVQVWASWPFIYMLALTGLQSVDHEVHEAAALDGALWWRKLRYVIFPYLKGPLSLAILVGLLHHINNFTLPFVLFGIPAPENVEVLPVLTYTTSFQSVRFGLSAAMALASLVLVLIPLFAYLRVVKLDDGGDRPAARVGRARRPAKPQNPAAAAATEASR</sequence>
<feature type="transmembrane region" description="Helical" evidence="7">
    <location>
        <begin position="165"/>
        <end position="184"/>
    </location>
</feature>
<evidence type="ECO:0000256" key="8">
    <source>
        <dbReference type="SAM" id="MobiDB-lite"/>
    </source>
</evidence>
<dbReference type="Gene3D" id="1.10.3720.10">
    <property type="entry name" value="MetI-like"/>
    <property type="match status" value="1"/>
</dbReference>
<keyword evidence="3" id="KW-1003">Cell membrane</keyword>
<keyword evidence="11" id="KW-1185">Reference proteome</keyword>
<dbReference type="Pfam" id="PF00528">
    <property type="entry name" value="BPD_transp_1"/>
    <property type="match status" value="1"/>
</dbReference>
<dbReference type="Proteomes" id="UP001185069">
    <property type="component" value="Unassembled WGS sequence"/>
</dbReference>
<dbReference type="InterPro" id="IPR051393">
    <property type="entry name" value="ABC_transporter_permease"/>
</dbReference>